<gene>
    <name evidence="1" type="ORF">E2C01_046662</name>
</gene>
<dbReference type="EMBL" id="VSRR010011147">
    <property type="protein sequence ID" value="MPC52785.1"/>
    <property type="molecule type" value="Genomic_DNA"/>
</dbReference>
<comment type="caution">
    <text evidence="1">The sequence shown here is derived from an EMBL/GenBank/DDBJ whole genome shotgun (WGS) entry which is preliminary data.</text>
</comment>
<proteinExistence type="predicted"/>
<name>A0A5B7G5N7_PORTR</name>
<evidence type="ECO:0000313" key="2">
    <source>
        <dbReference type="Proteomes" id="UP000324222"/>
    </source>
</evidence>
<accession>A0A5B7G5N7</accession>
<organism evidence="1 2">
    <name type="scientific">Portunus trituberculatus</name>
    <name type="common">Swimming crab</name>
    <name type="synonym">Neptunus trituberculatus</name>
    <dbReference type="NCBI Taxonomy" id="210409"/>
    <lineage>
        <taxon>Eukaryota</taxon>
        <taxon>Metazoa</taxon>
        <taxon>Ecdysozoa</taxon>
        <taxon>Arthropoda</taxon>
        <taxon>Crustacea</taxon>
        <taxon>Multicrustacea</taxon>
        <taxon>Malacostraca</taxon>
        <taxon>Eumalacostraca</taxon>
        <taxon>Eucarida</taxon>
        <taxon>Decapoda</taxon>
        <taxon>Pleocyemata</taxon>
        <taxon>Brachyura</taxon>
        <taxon>Eubrachyura</taxon>
        <taxon>Portunoidea</taxon>
        <taxon>Portunidae</taxon>
        <taxon>Portuninae</taxon>
        <taxon>Portunus</taxon>
    </lineage>
</organism>
<reference evidence="1 2" key="1">
    <citation type="submission" date="2019-05" db="EMBL/GenBank/DDBJ databases">
        <title>Another draft genome of Portunus trituberculatus and its Hox gene families provides insights of decapod evolution.</title>
        <authorList>
            <person name="Jeong J.-H."/>
            <person name="Song I."/>
            <person name="Kim S."/>
            <person name="Choi T."/>
            <person name="Kim D."/>
            <person name="Ryu S."/>
            <person name="Kim W."/>
        </authorList>
    </citation>
    <scope>NUCLEOTIDE SEQUENCE [LARGE SCALE GENOMIC DNA]</scope>
    <source>
        <tissue evidence="1">Muscle</tissue>
    </source>
</reference>
<keyword evidence="2" id="KW-1185">Reference proteome</keyword>
<protein>
    <submittedName>
        <fullName evidence="1">Uncharacterized protein</fullName>
    </submittedName>
</protein>
<dbReference type="AlphaFoldDB" id="A0A5B7G5N7"/>
<evidence type="ECO:0000313" key="1">
    <source>
        <dbReference type="EMBL" id="MPC52785.1"/>
    </source>
</evidence>
<dbReference type="Proteomes" id="UP000324222">
    <property type="component" value="Unassembled WGS sequence"/>
</dbReference>
<sequence length="49" mass="5586">MEPEHWSAITQLPSVPDTFTLWSATQARISLSAERRKCGEEMLSVKHMV</sequence>